<dbReference type="PANTHER" id="PTHR33116:SF78">
    <property type="entry name" value="OS12G0587133 PROTEIN"/>
    <property type="match status" value="1"/>
</dbReference>
<protein>
    <submittedName>
        <fullName evidence="1">Uncharacterized protein</fullName>
    </submittedName>
</protein>
<evidence type="ECO:0000313" key="1">
    <source>
        <dbReference type="EMBL" id="RVW48621.1"/>
    </source>
</evidence>
<evidence type="ECO:0000313" key="2">
    <source>
        <dbReference type="Proteomes" id="UP000288805"/>
    </source>
</evidence>
<accession>A0A438ELK7</accession>
<name>A0A438ELK7_VITVI</name>
<dbReference type="Proteomes" id="UP000288805">
    <property type="component" value="Unassembled WGS sequence"/>
</dbReference>
<proteinExistence type="predicted"/>
<sequence length="300" mass="34720">MWVDDQGIRTKLLDKEILFEFANPPDERSINTLRDQVIQAKESHVNLLKQEINLVRIEEQLKVKKTQGLIINLEKSELFPIRQVSNLRIFVGTLGCKVGTLLSTYLRLLLGASFKSSRVWNGVEERFWRRLAMWKRQYLSKGGRGFGSKVALGELFIICLEKQKGGLGIRDLSILNEALLGKWSWRFVRERNPLWKRVIVGKYGQVDGGWCSKEVREGHGVEGYKRVSGVGLVHEEISRLYSIATSKDAWVRDLWEDGGWSLRFTRQLHDWELEEVMVLFLSSLSAPLWQIGEWNRSFMA</sequence>
<comment type="caution">
    <text evidence="1">The sequence shown here is derived from an EMBL/GenBank/DDBJ whole genome shotgun (WGS) entry which is preliminary data.</text>
</comment>
<reference evidence="1 2" key="1">
    <citation type="journal article" date="2018" name="PLoS Genet.">
        <title>Population sequencing reveals clonal diversity and ancestral inbreeding in the grapevine cultivar Chardonnay.</title>
        <authorList>
            <person name="Roach M.J."/>
            <person name="Johnson D.L."/>
            <person name="Bohlmann J."/>
            <person name="van Vuuren H.J."/>
            <person name="Jones S.J."/>
            <person name="Pretorius I.S."/>
            <person name="Schmidt S.A."/>
            <person name="Borneman A.R."/>
        </authorList>
    </citation>
    <scope>NUCLEOTIDE SEQUENCE [LARGE SCALE GENOMIC DNA]</scope>
    <source>
        <strain evidence="2">cv. Chardonnay</strain>
        <tissue evidence="1">Leaf</tissue>
    </source>
</reference>
<dbReference type="PANTHER" id="PTHR33116">
    <property type="entry name" value="REVERSE TRANSCRIPTASE ZINC-BINDING DOMAIN-CONTAINING PROTEIN-RELATED-RELATED"/>
    <property type="match status" value="1"/>
</dbReference>
<organism evidence="1 2">
    <name type="scientific">Vitis vinifera</name>
    <name type="common">Grape</name>
    <dbReference type="NCBI Taxonomy" id="29760"/>
    <lineage>
        <taxon>Eukaryota</taxon>
        <taxon>Viridiplantae</taxon>
        <taxon>Streptophyta</taxon>
        <taxon>Embryophyta</taxon>
        <taxon>Tracheophyta</taxon>
        <taxon>Spermatophyta</taxon>
        <taxon>Magnoliopsida</taxon>
        <taxon>eudicotyledons</taxon>
        <taxon>Gunneridae</taxon>
        <taxon>Pentapetalae</taxon>
        <taxon>rosids</taxon>
        <taxon>Vitales</taxon>
        <taxon>Vitaceae</taxon>
        <taxon>Viteae</taxon>
        <taxon>Vitis</taxon>
    </lineage>
</organism>
<gene>
    <name evidence="1" type="ORF">CK203_098442</name>
</gene>
<dbReference type="AlphaFoldDB" id="A0A438ELK7"/>
<dbReference type="EMBL" id="QGNW01001248">
    <property type="protein sequence ID" value="RVW48621.1"/>
    <property type="molecule type" value="Genomic_DNA"/>
</dbReference>